<dbReference type="EMBL" id="FWXZ01000006">
    <property type="protein sequence ID" value="SMC78918.1"/>
    <property type="molecule type" value="Genomic_DNA"/>
</dbReference>
<proteinExistence type="predicted"/>
<name>A0AC61PNS2_9FIRM</name>
<comment type="caution">
    <text evidence="1">The sequence shown here is derived from an EMBL/GenBank/DDBJ whole genome shotgun (WGS) entry which is preliminary data.</text>
</comment>
<reference evidence="1" key="1">
    <citation type="submission" date="2017-04" db="EMBL/GenBank/DDBJ databases">
        <authorList>
            <person name="Varghese N."/>
            <person name="Submissions S."/>
        </authorList>
    </citation>
    <scope>NUCLEOTIDE SEQUENCE</scope>
    <source>
        <strain evidence="1">WTE2008</strain>
    </source>
</reference>
<evidence type="ECO:0000313" key="2">
    <source>
        <dbReference type="Proteomes" id="UP000192328"/>
    </source>
</evidence>
<accession>A0AC61PNS2</accession>
<evidence type="ECO:0000313" key="1">
    <source>
        <dbReference type="EMBL" id="SMC78918.1"/>
    </source>
</evidence>
<gene>
    <name evidence="1" type="ORF">SAMN06297397_2495</name>
</gene>
<sequence>MTKCPKCGQLIPSSTAKCPACGNPTGYKIKTKLTIGTIILIVVLFALSLVMRDDLWAGIVFALGILYFIRLRKIQKEEKAAQAEAGIEPDKECRLCGIQVPELVPAVLPSGKTIYVCGECFRANKFHKPGEYENPLEEKPKEEAVAAAVKPEEIPAAEPVRKDAPLITETEAEREARIACLTEKRKSGGFLQEELFLEDIEDENSIKKILELWDSYDLSGDYPGIGACMARLADKDGMFSYATAQRLRKELHDLFA</sequence>
<protein>
    <submittedName>
        <fullName evidence="1">Uncharacterized protein</fullName>
    </submittedName>
</protein>
<keyword evidence="2" id="KW-1185">Reference proteome</keyword>
<dbReference type="Proteomes" id="UP000192328">
    <property type="component" value="Unassembled WGS sequence"/>
</dbReference>
<organism evidence="1 2">
    <name type="scientific">Aristaeella lactis</name>
    <dbReference type="NCBI Taxonomy" id="3046383"/>
    <lineage>
        <taxon>Bacteria</taxon>
        <taxon>Bacillati</taxon>
        <taxon>Bacillota</taxon>
        <taxon>Clostridia</taxon>
        <taxon>Eubacteriales</taxon>
        <taxon>Aristaeellaceae</taxon>
        <taxon>Aristaeella</taxon>
    </lineage>
</organism>